<dbReference type="FunFam" id="3.30.230.10:FF:000003">
    <property type="entry name" value="Elongation factor G"/>
    <property type="match status" value="1"/>
</dbReference>
<dbReference type="PROSITE" id="PS51722">
    <property type="entry name" value="G_TR_2"/>
    <property type="match status" value="1"/>
</dbReference>
<dbReference type="InterPro" id="IPR035649">
    <property type="entry name" value="EFG_V"/>
</dbReference>
<comment type="function">
    <text evidence="7 8">Catalyzes the GTP-dependent ribosomal translocation step during translation elongation. During this step, the ribosome changes from the pre-translocational (PRE) to the post-translocational (POST) state as the newly formed A-site-bound peptidyl-tRNA and P-site-bound deacylated tRNA move to the P and E sites, respectively. Catalyzes the coordinated movement of the two tRNA molecules, the mRNA and conformational changes in the ribosome.</text>
</comment>
<dbReference type="PANTHER" id="PTHR43261:SF1">
    <property type="entry name" value="RIBOSOME-RELEASING FACTOR 2, MITOCHONDRIAL"/>
    <property type="match status" value="1"/>
</dbReference>
<dbReference type="FunFam" id="3.40.50.300:FF:000029">
    <property type="entry name" value="Elongation factor G"/>
    <property type="match status" value="1"/>
</dbReference>
<evidence type="ECO:0000259" key="9">
    <source>
        <dbReference type="PROSITE" id="PS51722"/>
    </source>
</evidence>
<evidence type="ECO:0000256" key="2">
    <source>
        <dbReference type="ARBA" id="ARBA00017872"/>
    </source>
</evidence>
<keyword evidence="6 8" id="KW-0342">GTP-binding</keyword>
<dbReference type="InterPro" id="IPR035647">
    <property type="entry name" value="EFG_III/V"/>
</dbReference>
<dbReference type="InterPro" id="IPR005517">
    <property type="entry name" value="Transl_elong_EFG/EF2_IV"/>
</dbReference>
<dbReference type="InterPro" id="IPR004540">
    <property type="entry name" value="Transl_elong_EFG/EF2"/>
</dbReference>
<dbReference type="NCBIfam" id="TIGR00484">
    <property type="entry name" value="EF-G"/>
    <property type="match status" value="1"/>
</dbReference>
<dbReference type="InterPro" id="IPR047872">
    <property type="entry name" value="EFG_IV"/>
</dbReference>
<gene>
    <name evidence="8" type="primary">fusA</name>
    <name evidence="10" type="ORF">RRSL_01775</name>
</gene>
<dbReference type="SUPFAM" id="SSF54980">
    <property type="entry name" value="EF-G C-terminal domain-like"/>
    <property type="match status" value="2"/>
</dbReference>
<comment type="subcellular location">
    <subcellularLocation>
        <location evidence="8">Cytoplasm</location>
    </subcellularLocation>
</comment>
<comment type="similarity">
    <text evidence="1 8">Belongs to the TRAFAC class translation factor GTPase superfamily. Classic translation factor GTPase family. EF-G/EF-2 subfamily.</text>
</comment>
<evidence type="ECO:0000256" key="7">
    <source>
        <dbReference type="ARBA" id="ARBA00024731"/>
    </source>
</evidence>
<dbReference type="InterPro" id="IPR041095">
    <property type="entry name" value="EFG_II"/>
</dbReference>
<dbReference type="InterPro" id="IPR000795">
    <property type="entry name" value="T_Tr_GTP-bd_dom"/>
</dbReference>
<dbReference type="InterPro" id="IPR009000">
    <property type="entry name" value="Transl_B-barrel_sf"/>
</dbReference>
<dbReference type="CDD" id="cd01886">
    <property type="entry name" value="EF-G"/>
    <property type="match status" value="1"/>
</dbReference>
<dbReference type="CDD" id="cd16262">
    <property type="entry name" value="EFG_III"/>
    <property type="match status" value="1"/>
</dbReference>
<dbReference type="PROSITE" id="PS00301">
    <property type="entry name" value="G_TR_1"/>
    <property type="match status" value="1"/>
</dbReference>
<reference evidence="10 11" key="1">
    <citation type="journal article" date="2006" name="Mol. Plant Microbe Interact.">
        <title>Identification of open reading frames unique to a select agent: Ralstonia solanacearum race 3 biovar 2.</title>
        <authorList>
            <person name="Gabriel D.W."/>
            <person name="Allen C."/>
            <person name="Schell M."/>
            <person name="Denny T.P."/>
            <person name="Greenberg J.T."/>
            <person name="Duan Y.P."/>
            <person name="Flores-Cruz Z."/>
            <person name="Huang Q."/>
            <person name="Clifford J.M."/>
            <person name="Presting G."/>
            <person name="Gonzalez E.T."/>
            <person name="Reddy J."/>
            <person name="Elphinstone J."/>
            <person name="Swanson J."/>
            <person name="Yao J."/>
            <person name="Mulholland V."/>
            <person name="Liu L."/>
            <person name="Farmerie W."/>
            <person name="Patnaikuni M."/>
            <person name="Balogh B."/>
            <person name="Norman D."/>
            <person name="Alvarez A."/>
            <person name="Castillo J.A."/>
            <person name="Jones J."/>
            <person name="Saddler G."/>
            <person name="Walunas T."/>
            <person name="Zhukov A."/>
            <person name="Mikhailova N."/>
        </authorList>
    </citation>
    <scope>NUCLEOTIDE SEQUENCE [LARGE SCALE GENOMIC DNA]</scope>
    <source>
        <strain evidence="10 11">UW551</strain>
    </source>
</reference>
<evidence type="ECO:0000256" key="6">
    <source>
        <dbReference type="ARBA" id="ARBA00023134"/>
    </source>
</evidence>
<dbReference type="Pfam" id="PF00009">
    <property type="entry name" value="GTP_EFTU"/>
    <property type="match status" value="1"/>
</dbReference>
<dbReference type="Gene3D" id="3.30.230.10">
    <property type="match status" value="1"/>
</dbReference>
<dbReference type="InterPro" id="IPR000640">
    <property type="entry name" value="EFG_V-like"/>
</dbReference>
<dbReference type="Gene3D" id="3.30.70.240">
    <property type="match status" value="1"/>
</dbReference>
<dbReference type="CDD" id="cd03713">
    <property type="entry name" value="EFG_mtEFG_C"/>
    <property type="match status" value="1"/>
</dbReference>
<keyword evidence="4 8" id="KW-0251">Elongation factor</keyword>
<dbReference type="Gene3D" id="3.30.70.870">
    <property type="entry name" value="Elongation Factor G (Translational Gtpase), domain 3"/>
    <property type="match status" value="1"/>
</dbReference>
<dbReference type="GO" id="GO:0032790">
    <property type="term" value="P:ribosome disassembly"/>
    <property type="evidence" value="ECO:0007669"/>
    <property type="project" value="TreeGrafter"/>
</dbReference>
<dbReference type="NCBIfam" id="NF009381">
    <property type="entry name" value="PRK12740.1-5"/>
    <property type="match status" value="1"/>
</dbReference>
<dbReference type="GO" id="GO:0097216">
    <property type="term" value="F:guanosine tetraphosphate binding"/>
    <property type="evidence" value="ECO:0007669"/>
    <property type="project" value="UniProtKB-ARBA"/>
</dbReference>
<dbReference type="InterPro" id="IPR004161">
    <property type="entry name" value="EFTu-like_2"/>
</dbReference>
<name>A0AB33VC90_RALSU</name>
<evidence type="ECO:0000313" key="10">
    <source>
        <dbReference type="EMBL" id="EAP72378.1"/>
    </source>
</evidence>
<dbReference type="SUPFAM" id="SSF54211">
    <property type="entry name" value="Ribosomal protein S5 domain 2-like"/>
    <property type="match status" value="1"/>
</dbReference>
<sequence>MCSRSHIRPSHGAELAQASSFQRTIMPRQTPIERYRNIGISAHIDAGKTTTTERILFYTGVNHKIGEVHDGAATMDWMEQEQERGITITSAATHCMWRGMGGNYPEHRINIIDTPGHVDFTIEVERSMRVLDGACMVYDSVGGVQPQSETVWRQANKYKVPRIAFVNKMDRVGADFFRVERQMRERLKGNPVPVQIPVGAEDHFRGVVDLVKMKAIVWDDASQGVKFEYVDIPDELRATAQEWHDKMVEAAAEAEEALLEKYLGGETLTEAEIKRALRQRTIAGEIVPMLCGSAFKNKGVQAMLDAVVDYLPSPIDIPSIQGHGEKDEPLERHANDNEPFSALAFKIMTDPFVGQLIFFRVYSGHVNSGDAVYNPVKQKKERLGRILQMHANQREEIKEVLAGDIAAAVGLKEATTGDTLCDPDHVIILERMEFPEPVISQAVEPKTKSDQEKMGLALNRLAQEDPSFRVKTDEESGQTIISGMGELHLEILVDRMKREFGVEATVGKPQVAYRETIRRIADDVEGKFVKQSGGRGQYGHAVITLEPNPGKGYAFVDEIKGGVIPREFIPAVDKGIRDTLNAGVLAGYPVVDVKVRLTFGSYHDVDSNENAFRVAGSMAFKDAMRKADPILLEPMMAVEVETPEEYMGNVIGDLSSRRGMVQGTEDIPGGGGKVVHAEVPLAEMFGYSTNLRSLSQGRATYTMEFKHYAEAPRNVSEAVISAKKA</sequence>
<feature type="domain" description="Tr-type G" evidence="9">
    <location>
        <begin position="33"/>
        <end position="315"/>
    </location>
</feature>
<dbReference type="AlphaFoldDB" id="A0AB33VC90"/>
<dbReference type="SUPFAM" id="SSF50447">
    <property type="entry name" value="Translation proteins"/>
    <property type="match status" value="1"/>
</dbReference>
<dbReference type="SMART" id="SM00838">
    <property type="entry name" value="EFG_C"/>
    <property type="match status" value="1"/>
</dbReference>
<dbReference type="PRINTS" id="PR00315">
    <property type="entry name" value="ELONGATNFCT"/>
</dbReference>
<comment type="caution">
    <text evidence="10">The sequence shown here is derived from an EMBL/GenBank/DDBJ whole genome shotgun (WGS) entry which is preliminary data.</text>
</comment>
<dbReference type="EMBL" id="AAKL01000031">
    <property type="protein sequence ID" value="EAP72378.1"/>
    <property type="molecule type" value="Genomic_DNA"/>
</dbReference>
<dbReference type="Proteomes" id="UP000005933">
    <property type="component" value="Unassembled WGS sequence"/>
</dbReference>
<dbReference type="InterPro" id="IPR020568">
    <property type="entry name" value="Ribosomal_Su5_D2-typ_SF"/>
</dbReference>
<dbReference type="Pfam" id="PF00679">
    <property type="entry name" value="EFG_C"/>
    <property type="match status" value="1"/>
</dbReference>
<dbReference type="SUPFAM" id="SSF52540">
    <property type="entry name" value="P-loop containing nucleoside triphosphate hydrolases"/>
    <property type="match status" value="1"/>
</dbReference>
<organism evidence="10 11">
    <name type="scientific">Ralstonia solanacearum (strain UW551)</name>
    <dbReference type="NCBI Taxonomy" id="342110"/>
    <lineage>
        <taxon>Bacteria</taxon>
        <taxon>Pseudomonadati</taxon>
        <taxon>Pseudomonadota</taxon>
        <taxon>Betaproteobacteria</taxon>
        <taxon>Burkholderiales</taxon>
        <taxon>Burkholderiaceae</taxon>
        <taxon>Ralstonia</taxon>
        <taxon>Ralstonia solanacearum species complex</taxon>
    </lineage>
</organism>
<dbReference type="FunFam" id="3.30.70.870:FF:000001">
    <property type="entry name" value="Elongation factor G"/>
    <property type="match status" value="1"/>
</dbReference>
<dbReference type="InterPro" id="IPR027417">
    <property type="entry name" value="P-loop_NTPase"/>
</dbReference>
<protein>
    <recommendedName>
        <fullName evidence="2 8">Elongation factor G</fullName>
        <shortName evidence="8">EF-G</shortName>
    </recommendedName>
</protein>
<dbReference type="HAMAP" id="MF_00054_B">
    <property type="entry name" value="EF_G_EF_2_B"/>
    <property type="match status" value="1"/>
</dbReference>
<dbReference type="GO" id="GO:0005737">
    <property type="term" value="C:cytoplasm"/>
    <property type="evidence" value="ECO:0007669"/>
    <property type="project" value="UniProtKB-SubCell"/>
</dbReference>
<dbReference type="GO" id="GO:0003924">
    <property type="term" value="F:GTPase activity"/>
    <property type="evidence" value="ECO:0007669"/>
    <property type="project" value="InterPro"/>
</dbReference>
<dbReference type="Pfam" id="PF03144">
    <property type="entry name" value="GTP_EFTU_D2"/>
    <property type="match status" value="1"/>
</dbReference>
<dbReference type="FunFam" id="3.30.70.240:FF:000001">
    <property type="entry name" value="Elongation factor G"/>
    <property type="match status" value="1"/>
</dbReference>
<dbReference type="NCBIfam" id="TIGR00231">
    <property type="entry name" value="small_GTP"/>
    <property type="match status" value="1"/>
</dbReference>
<dbReference type="Gene3D" id="3.40.50.300">
    <property type="entry name" value="P-loop containing nucleotide triphosphate hydrolases"/>
    <property type="match status" value="1"/>
</dbReference>
<dbReference type="InterPro" id="IPR031157">
    <property type="entry name" value="G_TR_CS"/>
</dbReference>
<accession>A0AB33VC90</accession>
<dbReference type="GO" id="GO:0003746">
    <property type="term" value="F:translation elongation factor activity"/>
    <property type="evidence" value="ECO:0007669"/>
    <property type="project" value="UniProtKB-UniRule"/>
</dbReference>
<dbReference type="CDD" id="cd01434">
    <property type="entry name" value="EFG_mtEFG1_IV"/>
    <property type="match status" value="1"/>
</dbReference>
<evidence type="ECO:0000313" key="11">
    <source>
        <dbReference type="Proteomes" id="UP000005933"/>
    </source>
</evidence>
<keyword evidence="5 8" id="KW-0648">Protein biosynthesis</keyword>
<dbReference type="CDD" id="cd04088">
    <property type="entry name" value="EFG_mtEFG_II"/>
    <property type="match status" value="1"/>
</dbReference>
<feature type="binding site" evidence="8">
    <location>
        <begin position="167"/>
        <end position="170"/>
    </location>
    <ligand>
        <name>GTP</name>
        <dbReference type="ChEBI" id="CHEBI:37565"/>
    </ligand>
</feature>
<dbReference type="GO" id="GO:0005525">
    <property type="term" value="F:GTP binding"/>
    <property type="evidence" value="ECO:0007669"/>
    <property type="project" value="UniProtKB-UniRule"/>
</dbReference>
<evidence type="ECO:0000256" key="4">
    <source>
        <dbReference type="ARBA" id="ARBA00022768"/>
    </source>
</evidence>
<dbReference type="InterPro" id="IPR014721">
    <property type="entry name" value="Ribsml_uS5_D2-typ_fold_subgr"/>
</dbReference>
<proteinExistence type="inferred from homology"/>
<dbReference type="InterPro" id="IPR005225">
    <property type="entry name" value="Small_GTP-bd"/>
</dbReference>
<evidence type="ECO:0000256" key="8">
    <source>
        <dbReference type="HAMAP-Rule" id="MF_00054"/>
    </source>
</evidence>
<dbReference type="Pfam" id="PF14492">
    <property type="entry name" value="EFG_III"/>
    <property type="match status" value="1"/>
</dbReference>
<dbReference type="PANTHER" id="PTHR43261">
    <property type="entry name" value="TRANSLATION ELONGATION FACTOR G-RELATED"/>
    <property type="match status" value="1"/>
</dbReference>
<keyword evidence="8" id="KW-0963">Cytoplasm</keyword>
<evidence type="ECO:0000256" key="5">
    <source>
        <dbReference type="ARBA" id="ARBA00022917"/>
    </source>
</evidence>
<dbReference type="Pfam" id="PF03764">
    <property type="entry name" value="EFG_IV"/>
    <property type="match status" value="1"/>
</dbReference>
<dbReference type="SMART" id="SM00889">
    <property type="entry name" value="EFG_IV"/>
    <property type="match status" value="1"/>
</dbReference>
<evidence type="ECO:0000256" key="1">
    <source>
        <dbReference type="ARBA" id="ARBA00005870"/>
    </source>
</evidence>
<dbReference type="InterPro" id="IPR009022">
    <property type="entry name" value="EFG_III"/>
</dbReference>
<keyword evidence="3 8" id="KW-0547">Nucleotide-binding</keyword>
<feature type="binding site" evidence="8">
    <location>
        <begin position="42"/>
        <end position="49"/>
    </location>
    <ligand>
        <name>GTP</name>
        <dbReference type="ChEBI" id="CHEBI:37565"/>
    </ligand>
</feature>
<evidence type="ECO:0000256" key="3">
    <source>
        <dbReference type="ARBA" id="ARBA00022741"/>
    </source>
</evidence>
<dbReference type="FunFam" id="2.40.30.10:FF:000006">
    <property type="entry name" value="Elongation factor G"/>
    <property type="match status" value="1"/>
</dbReference>
<feature type="binding site" evidence="8">
    <location>
        <begin position="113"/>
        <end position="117"/>
    </location>
    <ligand>
        <name>GTP</name>
        <dbReference type="ChEBI" id="CHEBI:37565"/>
    </ligand>
</feature>
<dbReference type="Gene3D" id="2.40.30.10">
    <property type="entry name" value="Translation factors"/>
    <property type="match status" value="1"/>
</dbReference>